<proteinExistence type="predicted"/>
<protein>
    <submittedName>
        <fullName evidence="2">Amphi-Trp domain-containing protein</fullName>
    </submittedName>
</protein>
<dbReference type="Proteomes" id="UP000509626">
    <property type="component" value="Chromosome"/>
</dbReference>
<dbReference type="InterPro" id="IPR027598">
    <property type="entry name" value="Amphi-Trp_dom"/>
</dbReference>
<dbReference type="GeneID" id="56037301"/>
<gene>
    <name evidence="2" type="ORF">HUG12_07540</name>
</gene>
<dbReference type="Pfam" id="PF20068">
    <property type="entry name" value="Amphi-Trp"/>
    <property type="match status" value="1"/>
</dbReference>
<accession>A0A7D5LA53</accession>
<evidence type="ECO:0000313" key="2">
    <source>
        <dbReference type="EMBL" id="QLG61587.1"/>
    </source>
</evidence>
<evidence type="ECO:0000313" key="3">
    <source>
        <dbReference type="Proteomes" id="UP000509626"/>
    </source>
</evidence>
<dbReference type="NCBIfam" id="TIGR04354">
    <property type="entry name" value="amphi-Trp"/>
    <property type="match status" value="1"/>
</dbReference>
<reference evidence="2 3" key="1">
    <citation type="submission" date="2020-06" db="EMBL/GenBank/DDBJ databases">
        <title>NJ-3-1, isolated from saline soil.</title>
        <authorList>
            <person name="Cui H.L."/>
            <person name="Shi X."/>
        </authorList>
    </citation>
    <scope>NUCLEOTIDE SEQUENCE [LARGE SCALE GENOMIC DNA]</scope>
    <source>
        <strain evidence="2 3">NJ-3-1</strain>
    </source>
</reference>
<sequence>MAEEVIFELERRRDRSEVASLLREVADALEEDGELTLTAGDDSLTLAVPSEVDFAVKAERETGGATDELSVEFELEWDEGDRTADGAFSIE</sequence>
<dbReference type="KEGG" id="halu:HUG12_07540"/>
<dbReference type="EMBL" id="CP058579">
    <property type="protein sequence ID" value="QLG61587.1"/>
    <property type="molecule type" value="Genomic_DNA"/>
</dbReference>
<dbReference type="OrthoDB" id="194858at2157"/>
<organism evidence="2 3">
    <name type="scientific">Halorarum salinum</name>
    <dbReference type="NCBI Taxonomy" id="2743089"/>
    <lineage>
        <taxon>Archaea</taxon>
        <taxon>Methanobacteriati</taxon>
        <taxon>Methanobacteriota</taxon>
        <taxon>Stenosarchaea group</taxon>
        <taxon>Halobacteria</taxon>
        <taxon>Halobacteriales</taxon>
        <taxon>Haloferacaceae</taxon>
        <taxon>Halorarum</taxon>
    </lineage>
</organism>
<evidence type="ECO:0000259" key="1">
    <source>
        <dbReference type="Pfam" id="PF20068"/>
    </source>
</evidence>
<feature type="domain" description="Amphi-Trp" evidence="1">
    <location>
        <begin position="1"/>
        <end position="91"/>
    </location>
</feature>
<name>A0A7D5LA53_9EURY</name>
<dbReference type="AlphaFoldDB" id="A0A7D5LA53"/>
<dbReference type="RefSeq" id="WP_179268172.1">
    <property type="nucleotide sequence ID" value="NZ_CP058579.1"/>
</dbReference>
<keyword evidence="3" id="KW-1185">Reference proteome</keyword>